<evidence type="ECO:0000256" key="4">
    <source>
        <dbReference type="ARBA" id="ARBA00022723"/>
    </source>
</evidence>
<keyword evidence="6" id="KW-0828">Tyrosine catabolism</keyword>
<evidence type="ECO:0000256" key="10">
    <source>
        <dbReference type="ARBA" id="ARBA00023232"/>
    </source>
</evidence>
<dbReference type="Pfam" id="PF00903">
    <property type="entry name" value="Glyoxalase"/>
    <property type="match status" value="2"/>
</dbReference>
<evidence type="ECO:0000256" key="8">
    <source>
        <dbReference type="ARBA" id="ARBA00023002"/>
    </source>
</evidence>
<dbReference type="FunFam" id="3.10.180.10:FF:000020">
    <property type="entry name" value="4-hydroxyphenylpyruvate dioxygenase"/>
    <property type="match status" value="1"/>
</dbReference>
<accession>A0A5N6UAI6</accession>
<feature type="binding site" evidence="12">
    <location>
        <position position="371"/>
    </location>
    <ligand>
        <name>Fe cation</name>
        <dbReference type="ChEBI" id="CHEBI:24875"/>
    </ligand>
</feature>
<dbReference type="FunFam" id="3.10.180.10:FF:000001">
    <property type="entry name" value="4-hydroxyphenylpyruvate dioxygenase"/>
    <property type="match status" value="1"/>
</dbReference>
<gene>
    <name evidence="14" type="ORF">BDV40DRAFT_294296</name>
</gene>
<keyword evidence="4 12" id="KW-0479">Metal-binding</keyword>
<dbReference type="NCBIfam" id="TIGR01263">
    <property type="entry name" value="4HPPD"/>
    <property type="match status" value="1"/>
</dbReference>
<dbReference type="SUPFAM" id="SSF54593">
    <property type="entry name" value="Glyoxalase/Bleomycin resistance protein/Dihydroxybiphenyl dioxygenase"/>
    <property type="match status" value="1"/>
</dbReference>
<evidence type="ECO:0000256" key="1">
    <source>
        <dbReference type="ARBA" id="ARBA00005162"/>
    </source>
</evidence>
<dbReference type="Gene3D" id="3.10.180.10">
    <property type="entry name" value="2,3-Dihydroxybiphenyl 1,2-Dioxygenase, domain 1"/>
    <property type="match status" value="2"/>
</dbReference>
<evidence type="ECO:0000256" key="3">
    <source>
        <dbReference type="ARBA" id="ARBA00013222"/>
    </source>
</evidence>
<dbReference type="InterPro" id="IPR029068">
    <property type="entry name" value="Glyas_Bleomycin-R_OHBP_Dase"/>
</dbReference>
<dbReference type="GO" id="GO:0003868">
    <property type="term" value="F:4-hydroxyphenylpyruvate dioxygenase activity"/>
    <property type="evidence" value="ECO:0007669"/>
    <property type="project" value="InterPro"/>
</dbReference>
<dbReference type="InterPro" id="IPR041736">
    <property type="entry name" value="4OHPhenylPyrv_dOase_N"/>
</dbReference>
<comment type="cofactor">
    <cofactor evidence="12">
        <name>Fe cation</name>
        <dbReference type="ChEBI" id="CHEBI:24875"/>
    </cofactor>
    <text evidence="12">Binds 1 Fe cation per subunit.</text>
</comment>
<feature type="binding site" evidence="12">
    <location>
        <position position="205"/>
    </location>
    <ligand>
        <name>Fe cation</name>
        <dbReference type="ChEBI" id="CHEBI:24875"/>
    </ligand>
</feature>
<evidence type="ECO:0000256" key="5">
    <source>
        <dbReference type="ARBA" id="ARBA00022737"/>
    </source>
</evidence>
<dbReference type="OrthoDB" id="414569at2759"/>
<evidence type="ECO:0000313" key="14">
    <source>
        <dbReference type="EMBL" id="KAE8155479.1"/>
    </source>
</evidence>
<dbReference type="CDD" id="cd07250">
    <property type="entry name" value="HPPD_C_like"/>
    <property type="match status" value="1"/>
</dbReference>
<dbReference type="CDD" id="cd08342">
    <property type="entry name" value="HPPD_N_like"/>
    <property type="match status" value="1"/>
</dbReference>
<evidence type="ECO:0000256" key="6">
    <source>
        <dbReference type="ARBA" id="ARBA00022878"/>
    </source>
</evidence>
<reference evidence="14 15" key="1">
    <citation type="submission" date="2019-04" db="EMBL/GenBank/DDBJ databases">
        <title>Friends and foes A comparative genomics study of 23 Aspergillus species from section Flavi.</title>
        <authorList>
            <consortium name="DOE Joint Genome Institute"/>
            <person name="Kjaerbolling I."/>
            <person name="Vesth T."/>
            <person name="Frisvad J.C."/>
            <person name="Nybo J.L."/>
            <person name="Theobald S."/>
            <person name="Kildgaard S."/>
            <person name="Isbrandt T."/>
            <person name="Kuo A."/>
            <person name="Sato A."/>
            <person name="Lyhne E.K."/>
            <person name="Kogle M.E."/>
            <person name="Wiebenga A."/>
            <person name="Kun R.S."/>
            <person name="Lubbers R.J."/>
            <person name="Makela M.R."/>
            <person name="Barry K."/>
            <person name="Chovatia M."/>
            <person name="Clum A."/>
            <person name="Daum C."/>
            <person name="Haridas S."/>
            <person name="He G."/>
            <person name="LaButti K."/>
            <person name="Lipzen A."/>
            <person name="Mondo S."/>
            <person name="Riley R."/>
            <person name="Salamov A."/>
            <person name="Simmons B.A."/>
            <person name="Magnuson J.K."/>
            <person name="Henrissat B."/>
            <person name="Mortensen U.H."/>
            <person name="Larsen T.O."/>
            <person name="Devries R.P."/>
            <person name="Grigoriev I.V."/>
            <person name="Machida M."/>
            <person name="Baker S.E."/>
            <person name="Andersen M.R."/>
        </authorList>
    </citation>
    <scope>NUCLEOTIDE SEQUENCE [LARGE SCALE GENOMIC DNA]</scope>
    <source>
        <strain evidence="14 15">CBS 117626</strain>
    </source>
</reference>
<dbReference type="GO" id="GO:0006572">
    <property type="term" value="P:L-tyrosine catabolic process"/>
    <property type="evidence" value="ECO:0007669"/>
    <property type="project" value="UniProtKB-KW"/>
</dbReference>
<evidence type="ECO:0000313" key="15">
    <source>
        <dbReference type="Proteomes" id="UP000326950"/>
    </source>
</evidence>
<sequence length="403" mass="45247">MTTSIDTNLPVECVQKSDPNYAAFHHVSWYVGNSLQAASFFVTRFGFRIVAYRGPETGSPLLSSYVVANGGVRLVFTAPVTGPDYQNGRASGNDRKILKEIHEHLTTHGDGVKDIAFEVHDVRSIWEHATANEAESVCEPTVTWDDNRANGKVITATIATFGSTMHSLVDRSDYRGIFLPGYQEVSADDPINALLPPINYIEIDHCVGNQPWNGLDKIVKYYENALDFHRFWTVDDKSMCSDYSAMRSIVVASPGNVIKMPLNEPAAGLKQSQIEEFVNYYNGAGCQHIAFRTHDIIATVCNLKKRGVRFLRVPPAYYEETRKRLASSSVTVAEDINILQMHNILIDYDEGGYLLQIFAKHVVNRPTVFIEIIQRKNFTGFGAGNFKSLFEAFEREQEKRGNY</sequence>
<dbReference type="InterPro" id="IPR004360">
    <property type="entry name" value="Glyas_Fos-R_dOase_dom"/>
</dbReference>
<keyword evidence="8" id="KW-0560">Oxidoreductase</keyword>
<keyword evidence="7 14" id="KW-0223">Dioxygenase</keyword>
<feature type="binding site" evidence="12">
    <location>
        <position position="288"/>
    </location>
    <ligand>
        <name>Fe cation</name>
        <dbReference type="ChEBI" id="CHEBI:24875"/>
    </ligand>
</feature>
<dbReference type="AlphaFoldDB" id="A0A5N6UAI6"/>
<evidence type="ECO:0000256" key="2">
    <source>
        <dbReference type="ARBA" id="ARBA00005877"/>
    </source>
</evidence>
<feature type="domain" description="VOC" evidence="13">
    <location>
        <begin position="202"/>
        <end position="360"/>
    </location>
</feature>
<evidence type="ECO:0000256" key="12">
    <source>
        <dbReference type="PIRSR" id="PIRSR009283-1"/>
    </source>
</evidence>
<dbReference type="GO" id="GO:0046872">
    <property type="term" value="F:metal ion binding"/>
    <property type="evidence" value="ECO:0007669"/>
    <property type="project" value="UniProtKB-KW"/>
</dbReference>
<protein>
    <recommendedName>
        <fullName evidence="3 11">4-hydroxyphenylpyruvate dioxygenase</fullName>
    </recommendedName>
</protein>
<keyword evidence="10" id="KW-0585">Phenylalanine catabolism</keyword>
<proteinExistence type="inferred from homology"/>
<dbReference type="PROSITE" id="PS51819">
    <property type="entry name" value="VOC"/>
    <property type="match status" value="2"/>
</dbReference>
<dbReference type="PANTHER" id="PTHR11959:SF1">
    <property type="entry name" value="4-HYDROXYPHENYLPYRUVATE DIOXYGENASE"/>
    <property type="match status" value="1"/>
</dbReference>
<comment type="pathway">
    <text evidence="1">Amino-acid degradation; L-phenylalanine degradation; acetoacetate and fumarate from L-phenylalanine: step 3/6.</text>
</comment>
<dbReference type="EMBL" id="ML738853">
    <property type="protein sequence ID" value="KAE8155479.1"/>
    <property type="molecule type" value="Genomic_DNA"/>
</dbReference>
<evidence type="ECO:0000256" key="7">
    <source>
        <dbReference type="ARBA" id="ARBA00022964"/>
    </source>
</evidence>
<evidence type="ECO:0000259" key="13">
    <source>
        <dbReference type="PROSITE" id="PS51819"/>
    </source>
</evidence>
<name>A0A5N6UAI6_ASPTM</name>
<dbReference type="PIRSF" id="PIRSF009283">
    <property type="entry name" value="HPP_dOase"/>
    <property type="match status" value="1"/>
</dbReference>
<comment type="similarity">
    <text evidence="2 11">Belongs to the 4HPPD family.</text>
</comment>
<evidence type="ECO:0000256" key="11">
    <source>
        <dbReference type="PIRNR" id="PIRNR009283"/>
    </source>
</evidence>
<dbReference type="InterPro" id="IPR005956">
    <property type="entry name" value="4OHPhenylPyrv_dOase"/>
</dbReference>
<dbReference type="InterPro" id="IPR041735">
    <property type="entry name" value="4OHPhenylPyrv_dOase_C"/>
</dbReference>
<organism evidence="14 15">
    <name type="scientific">Aspergillus tamarii</name>
    <dbReference type="NCBI Taxonomy" id="41984"/>
    <lineage>
        <taxon>Eukaryota</taxon>
        <taxon>Fungi</taxon>
        <taxon>Dikarya</taxon>
        <taxon>Ascomycota</taxon>
        <taxon>Pezizomycotina</taxon>
        <taxon>Eurotiomycetes</taxon>
        <taxon>Eurotiomycetidae</taxon>
        <taxon>Eurotiales</taxon>
        <taxon>Aspergillaceae</taxon>
        <taxon>Aspergillus</taxon>
        <taxon>Aspergillus subgen. Circumdati</taxon>
    </lineage>
</organism>
<keyword evidence="15" id="KW-1185">Reference proteome</keyword>
<dbReference type="Proteomes" id="UP000326950">
    <property type="component" value="Unassembled WGS sequence"/>
</dbReference>
<keyword evidence="5" id="KW-0677">Repeat</keyword>
<keyword evidence="9 12" id="KW-0408">Iron</keyword>
<evidence type="ECO:0000256" key="9">
    <source>
        <dbReference type="ARBA" id="ARBA00023004"/>
    </source>
</evidence>
<dbReference type="PANTHER" id="PTHR11959">
    <property type="entry name" value="4-HYDROXYPHENYLPYRUVATE DIOXYGENASE"/>
    <property type="match status" value="1"/>
</dbReference>
<dbReference type="GO" id="GO:0006559">
    <property type="term" value="P:L-phenylalanine catabolic process"/>
    <property type="evidence" value="ECO:0007669"/>
    <property type="project" value="UniProtKB-UniPathway"/>
</dbReference>
<dbReference type="InterPro" id="IPR037523">
    <property type="entry name" value="VOC_core"/>
</dbReference>
<dbReference type="UniPathway" id="UPA00139">
    <property type="reaction ID" value="UER00362"/>
</dbReference>
<feature type="domain" description="VOC" evidence="13">
    <location>
        <begin position="23"/>
        <end position="171"/>
    </location>
</feature>